<evidence type="ECO:0000313" key="2">
    <source>
        <dbReference type="Proteomes" id="UP000002247"/>
    </source>
</evidence>
<dbReference type="eggNOG" id="COG3757">
    <property type="taxonomic scope" value="Bacteria"/>
</dbReference>
<organism evidence="1 2">
    <name type="scientific">Segniliparus rotundus (strain ATCC BAA-972 / CDC 1076 / CIP 108378 / DSM 44985 / JCM 13578)</name>
    <dbReference type="NCBI Taxonomy" id="640132"/>
    <lineage>
        <taxon>Bacteria</taxon>
        <taxon>Bacillati</taxon>
        <taxon>Actinomycetota</taxon>
        <taxon>Actinomycetes</taxon>
        <taxon>Mycobacteriales</taxon>
        <taxon>Segniliparaceae</taxon>
        <taxon>Segniliparus</taxon>
    </lineage>
</organism>
<sequence>MWGDARLVTMVDVEGDGGRVRGDQSLEVNDEVARLRQWHGDPRRVIGYWNPTADPGLWPSRPEGLRLVIPRYNQRPGDLSEVPEPYRSEAIAHQHTSSGQCAPFGACDLNQSLVPLPELLDTLGIPTTKEAPVPAMTDNELNRRFDNIDAKLDQILAQHGPWPQTGNRTLLDAVAAIGQKQGVPGCRDVLAEPRQAA</sequence>
<dbReference type="STRING" id="640132.Srot_2385"/>
<protein>
    <submittedName>
        <fullName evidence="1">Uncharacterized protein</fullName>
    </submittedName>
</protein>
<name>D6ZAU3_SEGRD</name>
<gene>
    <name evidence="1" type="ordered locus">Srot_2385</name>
</gene>
<evidence type="ECO:0000313" key="1">
    <source>
        <dbReference type="EMBL" id="ADG98829.1"/>
    </source>
</evidence>
<dbReference type="EMBL" id="CP001958">
    <property type="protein sequence ID" value="ADG98829.1"/>
    <property type="molecule type" value="Genomic_DNA"/>
</dbReference>
<dbReference type="AlphaFoldDB" id="D6ZAU3"/>
<accession>D6ZAU3</accession>
<dbReference type="HOGENOM" id="CLU_1383331_0_0_11"/>
<proteinExistence type="predicted"/>
<reference evidence="1 2" key="1">
    <citation type="journal article" date="2010" name="Stand. Genomic Sci.">
        <title>Complete genome sequence of Segniliparus rotundus type strain (CDC 1076).</title>
        <authorList>
            <person name="Sikorski J."/>
            <person name="Lapidus A."/>
            <person name="Copeland A."/>
            <person name="Misra M."/>
            <person name="Glavina Del Rio T."/>
            <person name="Nolan M."/>
            <person name="Lucas S."/>
            <person name="Chen F."/>
            <person name="Tice H."/>
            <person name="Cheng J.F."/>
            <person name="Jando M."/>
            <person name="Schneider S."/>
            <person name="Bruce D."/>
            <person name="Goodwin L."/>
            <person name="Pitluck S."/>
            <person name="Liolios K."/>
            <person name="Mikhailova N."/>
            <person name="Pati A."/>
            <person name="Ivanova N."/>
            <person name="Mavromatis K."/>
            <person name="Chen A."/>
            <person name="Palaniappan K."/>
            <person name="Chertkov O."/>
            <person name="Land M."/>
            <person name="Hauser L."/>
            <person name="Chang Y.J."/>
            <person name="Jeffries C.D."/>
            <person name="Brettin T."/>
            <person name="Detter J.C."/>
            <person name="Han C."/>
            <person name="Rohde M."/>
            <person name="Goker M."/>
            <person name="Bristow J."/>
            <person name="Eisen J.A."/>
            <person name="Markowitz V."/>
            <person name="Hugenholtz P."/>
            <person name="Kyrpides N.C."/>
            <person name="Klenk H.P."/>
        </authorList>
    </citation>
    <scope>NUCLEOTIDE SEQUENCE [LARGE SCALE GENOMIC DNA]</scope>
    <source>
        <strain evidence="2">ATCC BAA-972 / CDC 1076 / CIP 108378 / DSM 44985 / JCM 13578</strain>
    </source>
</reference>
<dbReference type="KEGG" id="srt:Srot_2385"/>
<dbReference type="Proteomes" id="UP000002247">
    <property type="component" value="Chromosome"/>
</dbReference>
<keyword evidence="2" id="KW-1185">Reference proteome</keyword>